<comment type="caution">
    <text evidence="3">The sequence shown here is derived from an EMBL/GenBank/DDBJ whole genome shotgun (WGS) entry which is preliminary data.</text>
</comment>
<evidence type="ECO:0000313" key="3">
    <source>
        <dbReference type="EMBL" id="EDQ34785.1"/>
    </source>
</evidence>
<dbReference type="Proteomes" id="UP000004291">
    <property type="component" value="Chromosome"/>
</dbReference>
<feature type="compositionally biased region" description="Basic and acidic residues" evidence="1">
    <location>
        <begin position="427"/>
        <end position="464"/>
    </location>
</feature>
<reference evidence="3 4" key="2">
    <citation type="submission" date="2012-06" db="EMBL/GenBank/DDBJ databases">
        <authorList>
            <person name="Fiebig A."/>
        </authorList>
    </citation>
    <scope>NUCLEOTIDE SEQUENCE [LARGE SCALE GENOMIC DNA]</scope>
    <source>
        <strain evidence="3 4">DFL-43</strain>
    </source>
</reference>
<evidence type="ECO:0000259" key="2">
    <source>
        <dbReference type="PROSITE" id="PS50234"/>
    </source>
</evidence>
<sequence>MSAAPTRIRQATVSSNVMCALSRGSSISSPLHDQHEIWAQACERLRSAGYAPRVARAYQKASVEIADRRGPAAAIQLADTVSMAAIKSGSSVAEDLCAKAVLVNRRYDEPDAFERWLALIGLLISRAAASLGFALKQMELLTQRLTIEGLEFWVWSGIRSSGSDQARQLAYFKLEAPEAIRGLAQAAGEASFADFSTGMEAYLAGLYGLRLKLRENVPANVDPTDYRATFSHGVISVPAAMPGLGRSELKALYRASLAHVGAHLAYSPCKITKGRLRPIQIAVVSVIEDARVEHLAMRDMPGLRRLWQPFHAAKPSAMQTAPHMLTSLTHALFAPDLIPDKGQENSWVGKASRMFFDARDEWEDPDLSRRLGNGLGNDLGQMRVQLNAKNYTVQPAYRDDNHGIWDSLDPPLADNPETVELQTEAIKVRKEENGSSRNNSTRDSEQDERQTAKPMEADQSRDTGRLIGRFPEFDVQINRERADWVTVNRYEAVQGSGDFWDKILSEKSQLISRLTSLIKSSAFGETRNRKRQPDGESLDIDACVAALSQLKMGQMPDPGIYEKRGNPARELAVSILIDISQSTGDQMRETTATLLELEMEAVAVLAAALEEVGDRFAINAFCSVGRHDVRFYPIKSFDQPADEKTGRALSALRSGYSTRMGAALRCAGSELMKVRARRRLVLLLSDGEPSDIDCDDPDYLLHDARRAVRLLAASGVDVFCVGLGATALDVQNSIFGRNGFANIATVQELPAKLAALYLKLSR</sequence>
<keyword evidence="4" id="KW-1185">Reference proteome</keyword>
<dbReference type="Gene3D" id="3.40.50.410">
    <property type="entry name" value="von Willebrand factor, type A domain"/>
    <property type="match status" value="1"/>
</dbReference>
<dbReference type="Pfam" id="PF00092">
    <property type="entry name" value="VWA"/>
    <property type="match status" value="1"/>
</dbReference>
<reference evidence="3 4" key="1">
    <citation type="submission" date="2007-10" db="EMBL/GenBank/DDBJ databases">
        <authorList>
            <person name="Wagner-Dobler I."/>
            <person name="Ferriera S."/>
            <person name="Johnson J."/>
            <person name="Kravitz S."/>
            <person name="Beeson K."/>
            <person name="Sutton G."/>
            <person name="Rogers Y.-H."/>
            <person name="Friedman R."/>
            <person name="Frazier M."/>
            <person name="Venter J.C."/>
        </authorList>
    </citation>
    <scope>NUCLEOTIDE SEQUENCE [LARGE SCALE GENOMIC DNA]</scope>
    <source>
        <strain evidence="3 4">DFL-43</strain>
    </source>
</reference>
<dbReference type="HOGENOM" id="CLU_020675_0_0_5"/>
<gene>
    <name evidence="3" type="ORF">HPDFL43_01270</name>
</gene>
<dbReference type="AlphaFoldDB" id="A9CZK4"/>
<dbReference type="STRING" id="411684.HPDFL43_01270"/>
<name>A9CZK4_HOEPD</name>
<dbReference type="InterPro" id="IPR036465">
    <property type="entry name" value="vWFA_dom_sf"/>
</dbReference>
<organism evidence="3 4">
    <name type="scientific">Hoeflea phototrophica (strain DSM 17068 / NCIMB 14078 / DFL-43)</name>
    <dbReference type="NCBI Taxonomy" id="411684"/>
    <lineage>
        <taxon>Bacteria</taxon>
        <taxon>Pseudomonadati</taxon>
        <taxon>Pseudomonadota</taxon>
        <taxon>Alphaproteobacteria</taxon>
        <taxon>Hyphomicrobiales</taxon>
        <taxon>Rhizobiaceae</taxon>
        <taxon>Hoeflea</taxon>
    </lineage>
</organism>
<evidence type="ECO:0000313" key="4">
    <source>
        <dbReference type="Proteomes" id="UP000004291"/>
    </source>
</evidence>
<protein>
    <submittedName>
        <fullName evidence="3">Nitric oxide reductase activation protein</fullName>
    </submittedName>
</protein>
<dbReference type="SMART" id="SM00327">
    <property type="entry name" value="VWA"/>
    <property type="match status" value="1"/>
</dbReference>
<proteinExistence type="predicted"/>
<dbReference type="EMBL" id="ABIA03000002">
    <property type="protein sequence ID" value="EDQ34785.1"/>
    <property type="molecule type" value="Genomic_DNA"/>
</dbReference>
<dbReference type="InterPro" id="IPR051928">
    <property type="entry name" value="NorD/CobT"/>
</dbReference>
<accession>A9CZK4</accession>
<dbReference type="PANTHER" id="PTHR41248:SF1">
    <property type="entry name" value="NORD PROTEIN"/>
    <property type="match status" value="1"/>
</dbReference>
<dbReference type="InterPro" id="IPR002035">
    <property type="entry name" value="VWF_A"/>
</dbReference>
<feature type="region of interest" description="Disordered" evidence="1">
    <location>
        <begin position="427"/>
        <end position="465"/>
    </location>
</feature>
<feature type="domain" description="VWFA" evidence="2">
    <location>
        <begin position="572"/>
        <end position="760"/>
    </location>
</feature>
<dbReference type="PANTHER" id="PTHR41248">
    <property type="entry name" value="NORD PROTEIN"/>
    <property type="match status" value="1"/>
</dbReference>
<dbReference type="PROSITE" id="PS50234">
    <property type="entry name" value="VWFA"/>
    <property type="match status" value="1"/>
</dbReference>
<dbReference type="SUPFAM" id="SSF53300">
    <property type="entry name" value="vWA-like"/>
    <property type="match status" value="1"/>
</dbReference>
<evidence type="ECO:0000256" key="1">
    <source>
        <dbReference type="SAM" id="MobiDB-lite"/>
    </source>
</evidence>
<dbReference type="eggNOG" id="COG4548">
    <property type="taxonomic scope" value="Bacteria"/>
</dbReference>